<feature type="transmembrane region" description="Helical" evidence="1">
    <location>
        <begin position="156"/>
        <end position="184"/>
    </location>
</feature>
<dbReference type="Pfam" id="PF02517">
    <property type="entry name" value="Rce1-like"/>
    <property type="match status" value="1"/>
</dbReference>
<keyword evidence="1" id="KW-1133">Transmembrane helix</keyword>
<feature type="domain" description="CAAX prenyl protease 2/Lysostaphin resistance protein A-like" evidence="2">
    <location>
        <begin position="187"/>
        <end position="285"/>
    </location>
</feature>
<feature type="transmembrane region" description="Helical" evidence="1">
    <location>
        <begin position="53"/>
        <end position="73"/>
    </location>
</feature>
<organism evidence="3 4">
    <name type="scientific">Herpetosiphon geysericola</name>
    <dbReference type="NCBI Taxonomy" id="70996"/>
    <lineage>
        <taxon>Bacteria</taxon>
        <taxon>Bacillati</taxon>
        <taxon>Chloroflexota</taxon>
        <taxon>Chloroflexia</taxon>
        <taxon>Herpetosiphonales</taxon>
        <taxon>Herpetosiphonaceae</taxon>
        <taxon>Herpetosiphon</taxon>
    </lineage>
</organism>
<feature type="transmembrane region" description="Helical" evidence="1">
    <location>
        <begin position="119"/>
        <end position="135"/>
    </location>
</feature>
<keyword evidence="4" id="KW-1185">Reference proteome</keyword>
<name>A0A0P6YL18_9CHLR</name>
<feature type="transmembrane region" description="Helical" evidence="1">
    <location>
        <begin position="21"/>
        <end position="41"/>
    </location>
</feature>
<evidence type="ECO:0000313" key="4">
    <source>
        <dbReference type="Proteomes" id="UP000050277"/>
    </source>
</evidence>
<dbReference type="STRING" id="70996.SE18_02515"/>
<dbReference type="PATRIC" id="fig|70996.4.peg.1662"/>
<reference evidence="3 4" key="1">
    <citation type="submission" date="2015-07" db="EMBL/GenBank/DDBJ databases">
        <title>Whole genome sequence of Herpetosiphon geysericola DSM 7119.</title>
        <authorList>
            <person name="Hemp J."/>
            <person name="Ward L.M."/>
            <person name="Pace L.A."/>
            <person name="Fischer W.W."/>
        </authorList>
    </citation>
    <scope>NUCLEOTIDE SEQUENCE [LARGE SCALE GENOMIC DNA]</scope>
    <source>
        <strain evidence="3 4">DSM 7119</strain>
    </source>
</reference>
<feature type="transmembrane region" description="Helical" evidence="1">
    <location>
        <begin position="222"/>
        <end position="241"/>
    </location>
</feature>
<gene>
    <name evidence="3" type="ORF">SE18_02515</name>
</gene>
<dbReference type="AlphaFoldDB" id="A0A0P6YL18"/>
<proteinExistence type="predicted"/>
<evidence type="ECO:0000259" key="2">
    <source>
        <dbReference type="Pfam" id="PF02517"/>
    </source>
</evidence>
<dbReference type="EMBL" id="LGKP01000006">
    <property type="protein sequence ID" value="KPL91319.1"/>
    <property type="molecule type" value="Genomic_DNA"/>
</dbReference>
<protein>
    <recommendedName>
        <fullName evidence="2">CAAX prenyl protease 2/Lysostaphin resistance protein A-like domain-containing protein</fullName>
    </recommendedName>
</protein>
<evidence type="ECO:0000256" key="1">
    <source>
        <dbReference type="SAM" id="Phobius"/>
    </source>
</evidence>
<comment type="caution">
    <text evidence="3">The sequence shown here is derived from an EMBL/GenBank/DDBJ whole genome shotgun (WGS) entry which is preliminary data.</text>
</comment>
<dbReference type="GO" id="GO:0080120">
    <property type="term" value="P:CAAX-box protein maturation"/>
    <property type="evidence" value="ECO:0007669"/>
    <property type="project" value="UniProtKB-ARBA"/>
</dbReference>
<feature type="transmembrane region" description="Helical" evidence="1">
    <location>
        <begin position="82"/>
        <end position="99"/>
    </location>
</feature>
<dbReference type="GO" id="GO:0004175">
    <property type="term" value="F:endopeptidase activity"/>
    <property type="evidence" value="ECO:0007669"/>
    <property type="project" value="UniProtKB-ARBA"/>
</dbReference>
<feature type="transmembrane region" description="Helical" evidence="1">
    <location>
        <begin position="248"/>
        <end position="269"/>
    </location>
</feature>
<keyword evidence="1" id="KW-0472">Membrane</keyword>
<dbReference type="InterPro" id="IPR003675">
    <property type="entry name" value="Rce1/LyrA-like_dom"/>
</dbReference>
<dbReference type="RefSeq" id="WP_054532843.1">
    <property type="nucleotide sequence ID" value="NZ_LGKP01000006.1"/>
</dbReference>
<dbReference type="OrthoDB" id="9818982at2"/>
<dbReference type="Proteomes" id="UP000050277">
    <property type="component" value="Unassembled WGS sequence"/>
</dbReference>
<evidence type="ECO:0000313" key="3">
    <source>
        <dbReference type="EMBL" id="KPL91319.1"/>
    </source>
</evidence>
<sequence>MSLLAFHQLETPERRLLQRPPWRYGLTIGLTLLCASAMMLWGATFEGQVMQGIVTEVGSWVLFVAVFCGLAWFRQPHAKRRTAVLFGFWAAVAIVVNVAAKHGLNQHFLAAGLGDSPRLYWAGLFFIPPMLLLWYSQHDQQLQHHGLHLRKWRDQVLLGLLAGVFIALHFLSTVRFSGIVGLSIKPWQYMFWSLGFEVFQSLGEELFFRGVLLRSLQTIYKLNFWLATAVTTLANLSIYLIRSQWQNPIQMAGVVIYLSMISIAASLLFRRYQSVVPGYLCNIVFSFSALLR</sequence>
<keyword evidence="1" id="KW-0812">Transmembrane</keyword>
<accession>A0A0P6YL18</accession>